<comment type="caution">
    <text evidence="5">The sequence shown here is derived from an EMBL/GenBank/DDBJ whole genome shotgun (WGS) entry which is preliminary data.</text>
</comment>
<accession>A0A7Z0RX78</accession>
<comment type="similarity">
    <text evidence="2">Belongs to the HAD-like hydrolase superfamily. CbbY/CbbZ/Gph/YieH family.</text>
</comment>
<keyword evidence="3" id="KW-0479">Metal-binding</keyword>
<protein>
    <submittedName>
        <fullName evidence="5">HAD-IA family hydrolase</fullName>
    </submittedName>
</protein>
<gene>
    <name evidence="5" type="ORF">HZS80_04000</name>
</gene>
<proteinExistence type="inferred from homology"/>
<dbReference type="EMBL" id="JACCDE010000004">
    <property type="protein sequence ID" value="NYS76892.1"/>
    <property type="molecule type" value="Genomic_DNA"/>
</dbReference>
<evidence type="ECO:0000313" key="5">
    <source>
        <dbReference type="EMBL" id="NYS76892.1"/>
    </source>
</evidence>
<evidence type="ECO:0000256" key="2">
    <source>
        <dbReference type="ARBA" id="ARBA00006171"/>
    </source>
</evidence>
<sequence length="236" mass="25171">MRTLIFDCDGVLVDSEAIAEGTLMEYLCRWLPDLNIDQELGQALGMTTEDILHHLEALSAHTLPTDATEQVDTAIEARLARELKAIDGADKAIRGISLEKAVVSNSRRSRVLASLASTGLAKALGEVPIFTADQVAHPKPDPALYRLAASHLGQVPRDCLVVEDSVAGVTAAHAAGMCVIGFVGASHLDAEQSARLTQAGAWRILEHMHGLAALVDEWQTHGASLPNANGVPTHRR</sequence>
<dbReference type="PANTHER" id="PTHR46193:SF10">
    <property type="entry name" value="6-PHOSPHOGLUCONATE PHOSPHATASE"/>
    <property type="match status" value="1"/>
</dbReference>
<dbReference type="SUPFAM" id="SSF56784">
    <property type="entry name" value="HAD-like"/>
    <property type="match status" value="1"/>
</dbReference>
<dbReference type="PANTHER" id="PTHR46193">
    <property type="entry name" value="6-PHOSPHOGLUCONATE PHOSPHATASE"/>
    <property type="match status" value="1"/>
</dbReference>
<dbReference type="SFLD" id="SFLDS00003">
    <property type="entry name" value="Haloacid_Dehalogenase"/>
    <property type="match status" value="1"/>
</dbReference>
<dbReference type="NCBIfam" id="TIGR01509">
    <property type="entry name" value="HAD-SF-IA-v3"/>
    <property type="match status" value="1"/>
</dbReference>
<evidence type="ECO:0000256" key="3">
    <source>
        <dbReference type="ARBA" id="ARBA00022723"/>
    </source>
</evidence>
<reference evidence="5 6" key="1">
    <citation type="journal article" date="2003" name="Extremophiles">
        <title>Halomonas glaciei sp. nov. isolated from fast ice of Adelie Land, Antarctica.</title>
        <authorList>
            <person name="Reddy G.S."/>
            <person name="Raghavan P.U."/>
            <person name="Sarita N.B."/>
            <person name="Prakash J.S."/>
            <person name="Nagesh N."/>
            <person name="Delille D."/>
            <person name="Shivaji S."/>
        </authorList>
    </citation>
    <scope>NUCLEOTIDE SEQUENCE [LARGE SCALE GENOMIC DNA]</scope>
    <source>
        <strain evidence="5 6">DD39</strain>
    </source>
</reference>
<comment type="cofactor">
    <cofactor evidence="1">
        <name>Mg(2+)</name>
        <dbReference type="ChEBI" id="CHEBI:18420"/>
    </cofactor>
</comment>
<dbReference type="Pfam" id="PF00702">
    <property type="entry name" value="Hydrolase"/>
    <property type="match status" value="1"/>
</dbReference>
<evidence type="ECO:0000256" key="4">
    <source>
        <dbReference type="ARBA" id="ARBA00022842"/>
    </source>
</evidence>
<dbReference type="InterPro" id="IPR051600">
    <property type="entry name" value="Beta-PGM-like"/>
</dbReference>
<dbReference type="Gene3D" id="3.40.50.1000">
    <property type="entry name" value="HAD superfamily/HAD-like"/>
    <property type="match status" value="1"/>
</dbReference>
<evidence type="ECO:0000256" key="1">
    <source>
        <dbReference type="ARBA" id="ARBA00001946"/>
    </source>
</evidence>
<keyword evidence="4" id="KW-0460">Magnesium</keyword>
<dbReference type="InterPro" id="IPR023214">
    <property type="entry name" value="HAD_sf"/>
</dbReference>
<organism evidence="5 6">
    <name type="scientific">Vreelandella glaciei</name>
    <dbReference type="NCBI Taxonomy" id="186761"/>
    <lineage>
        <taxon>Bacteria</taxon>
        <taxon>Pseudomonadati</taxon>
        <taxon>Pseudomonadota</taxon>
        <taxon>Gammaproteobacteria</taxon>
        <taxon>Oceanospirillales</taxon>
        <taxon>Halomonadaceae</taxon>
        <taxon>Vreelandella</taxon>
    </lineage>
</organism>
<dbReference type="Gene3D" id="1.10.150.240">
    <property type="entry name" value="Putative phosphatase, domain 2"/>
    <property type="match status" value="1"/>
</dbReference>
<dbReference type="InterPro" id="IPR006439">
    <property type="entry name" value="HAD-SF_hydro_IA"/>
</dbReference>
<keyword evidence="5" id="KW-0378">Hydrolase</keyword>
<dbReference type="GO" id="GO:0016787">
    <property type="term" value="F:hydrolase activity"/>
    <property type="evidence" value="ECO:0007669"/>
    <property type="project" value="UniProtKB-KW"/>
</dbReference>
<evidence type="ECO:0000313" key="6">
    <source>
        <dbReference type="Proteomes" id="UP000526892"/>
    </source>
</evidence>
<dbReference type="GO" id="GO:0046872">
    <property type="term" value="F:metal ion binding"/>
    <property type="evidence" value="ECO:0007669"/>
    <property type="project" value="UniProtKB-KW"/>
</dbReference>
<dbReference type="AlphaFoldDB" id="A0A7Z0RX78"/>
<name>A0A7Z0RX78_9GAMM</name>
<dbReference type="Proteomes" id="UP000526892">
    <property type="component" value="Unassembled WGS sequence"/>
</dbReference>
<dbReference type="InterPro" id="IPR036412">
    <property type="entry name" value="HAD-like_sf"/>
</dbReference>
<dbReference type="RefSeq" id="WP_035559587.1">
    <property type="nucleotide sequence ID" value="NZ_CAXBPG010000002.1"/>
</dbReference>
<keyword evidence="6" id="KW-1185">Reference proteome</keyword>
<dbReference type="SFLD" id="SFLDG01129">
    <property type="entry name" value="C1.5:_HAD__Beta-PGM__Phosphata"/>
    <property type="match status" value="1"/>
</dbReference>
<dbReference type="InterPro" id="IPR023198">
    <property type="entry name" value="PGP-like_dom2"/>
</dbReference>
<dbReference type="PRINTS" id="PR00413">
    <property type="entry name" value="HADHALOGNASE"/>
</dbReference>